<organism evidence="1">
    <name type="scientific">Lepeophtheirus salmonis</name>
    <name type="common">Salmon louse</name>
    <name type="synonym">Caligus salmonis</name>
    <dbReference type="NCBI Taxonomy" id="72036"/>
    <lineage>
        <taxon>Eukaryota</taxon>
        <taxon>Metazoa</taxon>
        <taxon>Ecdysozoa</taxon>
        <taxon>Arthropoda</taxon>
        <taxon>Crustacea</taxon>
        <taxon>Multicrustacea</taxon>
        <taxon>Hexanauplia</taxon>
        <taxon>Copepoda</taxon>
        <taxon>Siphonostomatoida</taxon>
        <taxon>Caligidae</taxon>
        <taxon>Lepeophtheirus</taxon>
    </lineage>
</organism>
<protein>
    <submittedName>
        <fullName evidence="1">Uncharacterized protein</fullName>
    </submittedName>
</protein>
<evidence type="ECO:0000313" key="1">
    <source>
        <dbReference type="EMBL" id="CDW25627.1"/>
    </source>
</evidence>
<proteinExistence type="predicted"/>
<feature type="non-terminal residue" evidence="1">
    <location>
        <position position="75"/>
    </location>
</feature>
<dbReference type="AlphaFoldDB" id="A0A0K2TJ00"/>
<name>A0A0K2TJ00_LEPSM</name>
<accession>A0A0K2TJ00</accession>
<reference evidence="1" key="1">
    <citation type="submission" date="2014-05" db="EMBL/GenBank/DDBJ databases">
        <authorList>
            <person name="Chronopoulou M."/>
        </authorList>
    </citation>
    <scope>NUCLEOTIDE SEQUENCE</scope>
    <source>
        <tissue evidence="1">Whole organism</tissue>
    </source>
</reference>
<sequence>MSFFRHTNLYSLFTVFLTSKWKQNFCSRISSMSRFFISTVCRHKTFKETGIFYYSTILRKRLGDRLRTFFHDQIK</sequence>
<dbReference type="EMBL" id="HACA01008266">
    <property type="protein sequence ID" value="CDW25627.1"/>
    <property type="molecule type" value="Transcribed_RNA"/>
</dbReference>